<keyword evidence="2" id="KW-0804">Transcription</keyword>
<name>A0A2B6R604_9BACI</name>
<keyword evidence="3" id="KW-0238">DNA-binding</keyword>
<keyword evidence="1" id="KW-0805">Transcription regulation</keyword>
<dbReference type="InterPro" id="IPR026881">
    <property type="entry name" value="WYL_dom"/>
</dbReference>
<dbReference type="PROSITE" id="PS51000">
    <property type="entry name" value="HTH_DEOR_2"/>
    <property type="match status" value="1"/>
</dbReference>
<dbReference type="Pfam" id="PF08279">
    <property type="entry name" value="HTH_11"/>
    <property type="match status" value="1"/>
</dbReference>
<sequence>MKTARMFSILVYLLNKDIVSAEELANKFEVSKRTIYRDIDVLSSIGIPIISYLGKNGGFTLIDNYQLDKFTFSEEEKKFLLESLTLKNELFDNNQLAILQKKIELLKENKEESHSNITISSSTLHRETIEEETKIKIKEILFIMGEGNKIRISYVAQTANITSRIIQPIKLNFMNGSWYLEAFCESRQALRLFKLTRIRNMEVIYDNTRTIYSVKNEHPTNKVLKLEKIVLLFSKNQLGKLYDFFTEDEIKVLEDGNLKVTFHYDINKNLLPFLLMFGRHVKILAPLWLKNEYRNEIEFIYKS</sequence>
<dbReference type="SUPFAM" id="SSF46785">
    <property type="entry name" value="Winged helix' DNA-binding domain"/>
    <property type="match status" value="1"/>
</dbReference>
<dbReference type="InterPro" id="IPR013196">
    <property type="entry name" value="HTH_11"/>
</dbReference>
<dbReference type="InterPro" id="IPR028349">
    <property type="entry name" value="PafC-like"/>
</dbReference>
<dbReference type="GO" id="GO:0003700">
    <property type="term" value="F:DNA-binding transcription factor activity"/>
    <property type="evidence" value="ECO:0007669"/>
    <property type="project" value="InterPro"/>
</dbReference>
<dbReference type="InterPro" id="IPR036388">
    <property type="entry name" value="WH-like_DNA-bd_sf"/>
</dbReference>
<dbReference type="InterPro" id="IPR036390">
    <property type="entry name" value="WH_DNA-bd_sf"/>
</dbReference>
<organism evidence="3 4">
    <name type="scientific">Bacillus toyonensis</name>
    <dbReference type="NCBI Taxonomy" id="155322"/>
    <lineage>
        <taxon>Bacteria</taxon>
        <taxon>Bacillati</taxon>
        <taxon>Bacillota</taxon>
        <taxon>Bacilli</taxon>
        <taxon>Bacillales</taxon>
        <taxon>Bacillaceae</taxon>
        <taxon>Bacillus</taxon>
        <taxon>Bacillus cereus group</taxon>
    </lineage>
</organism>
<dbReference type="Pfam" id="PF13280">
    <property type="entry name" value="WYL"/>
    <property type="match status" value="1"/>
</dbReference>
<dbReference type="Gene3D" id="1.10.10.10">
    <property type="entry name" value="Winged helix-like DNA-binding domain superfamily/Winged helix DNA-binding domain"/>
    <property type="match status" value="1"/>
</dbReference>
<dbReference type="Proteomes" id="UP000225320">
    <property type="component" value="Unassembled WGS sequence"/>
</dbReference>
<reference evidence="3 4" key="1">
    <citation type="submission" date="2017-09" db="EMBL/GenBank/DDBJ databases">
        <title>Large-scale bioinformatics analysis of Bacillus genomes uncovers conserved roles of natural products in bacterial physiology.</title>
        <authorList>
            <consortium name="Agbiome Team Llc"/>
            <person name="Bleich R.M."/>
            <person name="Grubbs K.J."/>
            <person name="Santa Maria K.C."/>
            <person name="Allen S.E."/>
            <person name="Farag S."/>
            <person name="Shank E.A."/>
            <person name="Bowers A."/>
        </authorList>
    </citation>
    <scope>NUCLEOTIDE SEQUENCE [LARGE SCALE GENOMIC DNA]</scope>
    <source>
        <strain evidence="3 4">AFS094862</strain>
    </source>
</reference>
<accession>A0A2B6R604</accession>
<dbReference type="PANTHER" id="PTHR34580">
    <property type="match status" value="1"/>
</dbReference>
<protein>
    <submittedName>
        <fullName evidence="3">DNA-binding protein</fullName>
    </submittedName>
</protein>
<dbReference type="InterPro" id="IPR001034">
    <property type="entry name" value="DeoR_HTH"/>
</dbReference>
<dbReference type="PANTHER" id="PTHR34580:SF8">
    <property type="entry name" value="WYL DOMAIN-CONTAINING PROTEIN"/>
    <property type="match status" value="1"/>
</dbReference>
<proteinExistence type="predicted"/>
<gene>
    <name evidence="3" type="ORF">CON73_28005</name>
</gene>
<evidence type="ECO:0000313" key="4">
    <source>
        <dbReference type="Proteomes" id="UP000225320"/>
    </source>
</evidence>
<evidence type="ECO:0000256" key="1">
    <source>
        <dbReference type="ARBA" id="ARBA00023015"/>
    </source>
</evidence>
<dbReference type="GO" id="GO:0003677">
    <property type="term" value="F:DNA binding"/>
    <property type="evidence" value="ECO:0007669"/>
    <property type="project" value="UniProtKB-KW"/>
</dbReference>
<evidence type="ECO:0000313" key="3">
    <source>
        <dbReference type="EMBL" id="PGG82882.1"/>
    </source>
</evidence>
<dbReference type="EMBL" id="NVOI01000135">
    <property type="protein sequence ID" value="PGG82882.1"/>
    <property type="molecule type" value="Genomic_DNA"/>
</dbReference>
<dbReference type="PIRSF" id="PIRSF016838">
    <property type="entry name" value="PafC"/>
    <property type="match status" value="1"/>
</dbReference>
<dbReference type="RefSeq" id="WP_098088574.1">
    <property type="nucleotide sequence ID" value="NZ_NUCP01000205.1"/>
</dbReference>
<dbReference type="InterPro" id="IPR057727">
    <property type="entry name" value="WCX_dom"/>
</dbReference>
<dbReference type="Pfam" id="PF25583">
    <property type="entry name" value="WCX"/>
    <property type="match status" value="1"/>
</dbReference>
<dbReference type="InterPro" id="IPR051534">
    <property type="entry name" value="CBASS_pafABC_assoc_protein"/>
</dbReference>
<comment type="caution">
    <text evidence="3">The sequence shown here is derived from an EMBL/GenBank/DDBJ whole genome shotgun (WGS) entry which is preliminary data.</text>
</comment>
<evidence type="ECO:0000256" key="2">
    <source>
        <dbReference type="ARBA" id="ARBA00023163"/>
    </source>
</evidence>
<dbReference type="PROSITE" id="PS52050">
    <property type="entry name" value="WYL"/>
    <property type="match status" value="1"/>
</dbReference>
<dbReference type="AlphaFoldDB" id="A0A2B6R604"/>